<evidence type="ECO:0000256" key="2">
    <source>
        <dbReference type="SAM" id="Phobius"/>
    </source>
</evidence>
<feature type="transmembrane region" description="Helical" evidence="2">
    <location>
        <begin position="37"/>
        <end position="60"/>
    </location>
</feature>
<dbReference type="OrthoDB" id="8251120at2759"/>
<organism evidence="4 5">
    <name type="scientific">Allacma fusca</name>
    <dbReference type="NCBI Taxonomy" id="39272"/>
    <lineage>
        <taxon>Eukaryota</taxon>
        <taxon>Metazoa</taxon>
        <taxon>Ecdysozoa</taxon>
        <taxon>Arthropoda</taxon>
        <taxon>Hexapoda</taxon>
        <taxon>Collembola</taxon>
        <taxon>Symphypleona</taxon>
        <taxon>Sminthuridae</taxon>
        <taxon>Allacma</taxon>
    </lineage>
</organism>
<proteinExistence type="predicted"/>
<dbReference type="EMBL" id="CAJVCH010234543">
    <property type="protein sequence ID" value="CAG7732599.1"/>
    <property type="molecule type" value="Genomic_DNA"/>
</dbReference>
<dbReference type="Proteomes" id="UP000708208">
    <property type="component" value="Unassembled WGS sequence"/>
</dbReference>
<evidence type="ECO:0000313" key="4">
    <source>
        <dbReference type="EMBL" id="CAG7732599.1"/>
    </source>
</evidence>
<dbReference type="PROSITE" id="PS50004">
    <property type="entry name" value="C2"/>
    <property type="match status" value="2"/>
</dbReference>
<feature type="domain" description="C2" evidence="3">
    <location>
        <begin position="164"/>
        <end position="281"/>
    </location>
</feature>
<keyword evidence="2" id="KW-0472">Membrane</keyword>
<evidence type="ECO:0000313" key="5">
    <source>
        <dbReference type="Proteomes" id="UP000708208"/>
    </source>
</evidence>
<accession>A0A8J2K6P7</accession>
<dbReference type="AlphaFoldDB" id="A0A8J2K6P7"/>
<dbReference type="PANTHER" id="PTHR10024">
    <property type="entry name" value="SYNAPTOTAGMIN"/>
    <property type="match status" value="1"/>
</dbReference>
<dbReference type="PANTHER" id="PTHR10024:SF380">
    <property type="entry name" value="C2 DOMAIN-CONTAINING PROTEIN"/>
    <property type="match status" value="1"/>
</dbReference>
<feature type="region of interest" description="Disordered" evidence="1">
    <location>
        <begin position="1"/>
        <end position="20"/>
    </location>
</feature>
<name>A0A8J2K6P7_9HEXA</name>
<dbReference type="InterPro" id="IPR000008">
    <property type="entry name" value="C2_dom"/>
</dbReference>
<dbReference type="SMART" id="SM00239">
    <property type="entry name" value="C2"/>
    <property type="match status" value="2"/>
</dbReference>
<sequence length="444" mass="49776">MESDSLISDSMISGSSRSNHSGFSFTNWLEKASARQLTILFSSISVAVLVTMGLCIWVCVRFFKARIANNNLSSSDPHAQNLCCPKKGDKFRIIPHKNIFTPDQNFSFVVPTVPLQSQTSERRPLGRRLSTSHSLLQSTSLLGSEVKVPMMEHQFYPQFHQEDMDPRIGLSLYYSLGSQILSVKVIAGQNFPAKIPHFVKVKLYPGRSAKQRTKEFTGVTPEFYEEFNFHVRKNVIHTKVLKLRVLGSSVNGKGEEEKSLLGCVNIPMMDLKGLDQLDVLDDYRSGTMWKKLDQVSSLSDGVKLCTSLQWSQEPGPGLLTLKIFQASGLHETSDCDYTSSYVKVTLQERGKNMKSRKTRIVRWGSIPNYDDTFVVTLPYQLLSQISFMLMVIARGRLGSKVILGKISVGPVPFASPSSGSGTVFWEDMCHQPNVEIVRWLPLHS</sequence>
<evidence type="ECO:0000256" key="1">
    <source>
        <dbReference type="SAM" id="MobiDB-lite"/>
    </source>
</evidence>
<gene>
    <name evidence="4" type="ORF">AFUS01_LOCUS21107</name>
</gene>
<keyword evidence="2" id="KW-1133">Transmembrane helix</keyword>
<comment type="caution">
    <text evidence="4">The sequence shown here is derived from an EMBL/GenBank/DDBJ whole genome shotgun (WGS) entry which is preliminary data.</text>
</comment>
<keyword evidence="5" id="KW-1185">Reference proteome</keyword>
<protein>
    <recommendedName>
        <fullName evidence="3">C2 domain-containing protein</fullName>
    </recommendedName>
</protein>
<feature type="domain" description="C2" evidence="3">
    <location>
        <begin position="300"/>
        <end position="426"/>
    </location>
</feature>
<evidence type="ECO:0000259" key="3">
    <source>
        <dbReference type="PROSITE" id="PS50004"/>
    </source>
</evidence>
<reference evidence="4" key="1">
    <citation type="submission" date="2021-06" db="EMBL/GenBank/DDBJ databases">
        <authorList>
            <person name="Hodson N. C."/>
            <person name="Mongue J. A."/>
            <person name="Jaron S. K."/>
        </authorList>
    </citation>
    <scope>NUCLEOTIDE SEQUENCE</scope>
</reference>
<dbReference type="Pfam" id="PF00168">
    <property type="entry name" value="C2"/>
    <property type="match status" value="2"/>
</dbReference>
<keyword evidence="2" id="KW-0812">Transmembrane</keyword>